<dbReference type="EMBL" id="LAVV01013952">
    <property type="protein sequence ID" value="KNZ45176.1"/>
    <property type="molecule type" value="Genomic_DNA"/>
</dbReference>
<organism evidence="2 3">
    <name type="scientific">Puccinia sorghi</name>
    <dbReference type="NCBI Taxonomy" id="27349"/>
    <lineage>
        <taxon>Eukaryota</taxon>
        <taxon>Fungi</taxon>
        <taxon>Dikarya</taxon>
        <taxon>Basidiomycota</taxon>
        <taxon>Pucciniomycotina</taxon>
        <taxon>Pucciniomycetes</taxon>
        <taxon>Pucciniales</taxon>
        <taxon>Pucciniaceae</taxon>
        <taxon>Puccinia</taxon>
    </lineage>
</organism>
<feature type="region of interest" description="Disordered" evidence="1">
    <location>
        <begin position="68"/>
        <end position="92"/>
    </location>
</feature>
<evidence type="ECO:0000256" key="1">
    <source>
        <dbReference type="SAM" id="MobiDB-lite"/>
    </source>
</evidence>
<protein>
    <submittedName>
        <fullName evidence="2">Uncharacterized protein</fullName>
    </submittedName>
</protein>
<comment type="caution">
    <text evidence="2">The sequence shown here is derived from an EMBL/GenBank/DDBJ whole genome shotgun (WGS) entry which is preliminary data.</text>
</comment>
<name>A0A0L6U9I5_9BASI</name>
<evidence type="ECO:0000313" key="3">
    <source>
        <dbReference type="Proteomes" id="UP000037035"/>
    </source>
</evidence>
<proteinExistence type="predicted"/>
<gene>
    <name evidence="2" type="ORF">VP01_8412g3</name>
</gene>
<sequence length="92" mass="10012">RADGLVSSADEPVSKRSTNQQRSLKPKHEVIDSIHVQSDVVTKQEIANADARDLFGDRTMDPQFAQFTPEMGSTKIPPTTHDDDNGEGGYGA</sequence>
<dbReference type="STRING" id="27349.A0A0L6U9I5"/>
<evidence type="ECO:0000313" key="2">
    <source>
        <dbReference type="EMBL" id="KNZ45176.1"/>
    </source>
</evidence>
<dbReference type="Proteomes" id="UP000037035">
    <property type="component" value="Unassembled WGS sequence"/>
</dbReference>
<dbReference type="AlphaFoldDB" id="A0A0L6U9I5"/>
<reference evidence="2 3" key="1">
    <citation type="submission" date="2015-08" db="EMBL/GenBank/DDBJ databases">
        <title>Next Generation Sequencing and Analysis of the Genome of Puccinia sorghi L Schw, the Causal Agent of Maize Common Rust.</title>
        <authorList>
            <person name="Rochi L."/>
            <person name="Burguener G."/>
            <person name="Darino M."/>
            <person name="Turjanski A."/>
            <person name="Kreff E."/>
            <person name="Dieguez M.J."/>
            <person name="Sacco F."/>
        </authorList>
    </citation>
    <scope>NUCLEOTIDE SEQUENCE [LARGE SCALE GENOMIC DNA]</scope>
    <source>
        <strain evidence="2 3">RO10H11247</strain>
    </source>
</reference>
<dbReference type="VEuPathDB" id="FungiDB:VP01_8412g3"/>
<feature type="region of interest" description="Disordered" evidence="1">
    <location>
        <begin position="1"/>
        <end position="27"/>
    </location>
</feature>
<accession>A0A0L6U9I5</accession>
<keyword evidence="3" id="KW-1185">Reference proteome</keyword>
<feature type="non-terminal residue" evidence="2">
    <location>
        <position position="1"/>
    </location>
</feature>